<dbReference type="Gene3D" id="3.40.50.300">
    <property type="entry name" value="P-loop containing nucleotide triphosphate hydrolases"/>
    <property type="match status" value="1"/>
</dbReference>
<dbReference type="AlphaFoldDB" id="A0A5B6VT24"/>
<dbReference type="SUPFAM" id="SSF52540">
    <property type="entry name" value="P-loop containing nucleoside triphosphate hydrolases"/>
    <property type="match status" value="1"/>
</dbReference>
<gene>
    <name evidence="3" type="ORF">EPI10_022791</name>
</gene>
<keyword evidence="4" id="KW-1185">Reference proteome</keyword>
<feature type="domain" description="Disease resistance protein winged helix" evidence="2">
    <location>
        <begin position="124"/>
        <end position="155"/>
    </location>
</feature>
<dbReference type="Pfam" id="PF23559">
    <property type="entry name" value="WHD_DRP"/>
    <property type="match status" value="1"/>
</dbReference>
<dbReference type="EMBL" id="SMMG02000005">
    <property type="protein sequence ID" value="KAA3472301.1"/>
    <property type="molecule type" value="Genomic_DNA"/>
</dbReference>
<evidence type="ECO:0000313" key="3">
    <source>
        <dbReference type="EMBL" id="KAA3472301.1"/>
    </source>
</evidence>
<sequence length="197" mass="22271">MEGTGKTHLARCICTDCQVLEIFDNIIWVNVSDDFDLDGVGRYDCDDWEALRAVFQHGMSGNGILVTTHEHSVARAMESSYIFCLGKLSNELCWMILREVGLNDDTLEYAVDDLGRRCLSYWAIFPKSFEISKTFLVQHWMAQGYLYSFDNLEMELKADLEVKVVGAHHLIMMIAQGAGFPMDISGAKKLRTLVTVT</sequence>
<name>A0A5B6VT24_9ROSI</name>
<dbReference type="InterPro" id="IPR027417">
    <property type="entry name" value="P-loop_NTPase"/>
</dbReference>
<evidence type="ECO:0000256" key="1">
    <source>
        <dbReference type="ARBA" id="ARBA00022737"/>
    </source>
</evidence>
<organism evidence="3 4">
    <name type="scientific">Gossypium australe</name>
    <dbReference type="NCBI Taxonomy" id="47621"/>
    <lineage>
        <taxon>Eukaryota</taxon>
        <taxon>Viridiplantae</taxon>
        <taxon>Streptophyta</taxon>
        <taxon>Embryophyta</taxon>
        <taxon>Tracheophyta</taxon>
        <taxon>Spermatophyta</taxon>
        <taxon>Magnoliopsida</taxon>
        <taxon>eudicotyledons</taxon>
        <taxon>Gunneridae</taxon>
        <taxon>Pentapetalae</taxon>
        <taxon>rosids</taxon>
        <taxon>malvids</taxon>
        <taxon>Malvales</taxon>
        <taxon>Malvaceae</taxon>
        <taxon>Malvoideae</taxon>
        <taxon>Gossypium</taxon>
    </lineage>
</organism>
<dbReference type="Proteomes" id="UP000325315">
    <property type="component" value="Unassembled WGS sequence"/>
</dbReference>
<dbReference type="GO" id="GO:0098542">
    <property type="term" value="P:defense response to other organism"/>
    <property type="evidence" value="ECO:0007669"/>
    <property type="project" value="TreeGrafter"/>
</dbReference>
<proteinExistence type="predicted"/>
<reference evidence="4" key="1">
    <citation type="journal article" date="2019" name="Plant Biotechnol. J.">
        <title>Genome sequencing of the Australian wild diploid species Gossypium australe highlights disease resistance and delayed gland morphogenesis.</title>
        <authorList>
            <person name="Cai Y."/>
            <person name="Cai X."/>
            <person name="Wang Q."/>
            <person name="Wang P."/>
            <person name="Zhang Y."/>
            <person name="Cai C."/>
            <person name="Xu Y."/>
            <person name="Wang K."/>
            <person name="Zhou Z."/>
            <person name="Wang C."/>
            <person name="Geng S."/>
            <person name="Li B."/>
            <person name="Dong Q."/>
            <person name="Hou Y."/>
            <person name="Wang H."/>
            <person name="Ai P."/>
            <person name="Liu Z."/>
            <person name="Yi F."/>
            <person name="Sun M."/>
            <person name="An G."/>
            <person name="Cheng J."/>
            <person name="Zhang Y."/>
            <person name="Shi Q."/>
            <person name="Xie Y."/>
            <person name="Shi X."/>
            <person name="Chang Y."/>
            <person name="Huang F."/>
            <person name="Chen Y."/>
            <person name="Hong S."/>
            <person name="Mi L."/>
            <person name="Sun Q."/>
            <person name="Zhang L."/>
            <person name="Zhou B."/>
            <person name="Peng R."/>
            <person name="Zhang X."/>
            <person name="Liu F."/>
        </authorList>
    </citation>
    <scope>NUCLEOTIDE SEQUENCE [LARGE SCALE GENOMIC DNA]</scope>
    <source>
        <strain evidence="4">cv. PA1801</strain>
    </source>
</reference>
<dbReference type="InterPro" id="IPR058922">
    <property type="entry name" value="WHD_DRP"/>
</dbReference>
<comment type="caution">
    <text evidence="3">The sequence shown here is derived from an EMBL/GenBank/DDBJ whole genome shotgun (WGS) entry which is preliminary data.</text>
</comment>
<dbReference type="OrthoDB" id="1163526at2759"/>
<protein>
    <submittedName>
        <fullName evidence="3">Disease resistance protein</fullName>
    </submittedName>
</protein>
<evidence type="ECO:0000259" key="2">
    <source>
        <dbReference type="Pfam" id="PF23559"/>
    </source>
</evidence>
<dbReference type="InterPro" id="IPR044974">
    <property type="entry name" value="Disease_R_plants"/>
</dbReference>
<dbReference type="PANTHER" id="PTHR23155">
    <property type="entry name" value="DISEASE RESISTANCE PROTEIN RP"/>
    <property type="match status" value="1"/>
</dbReference>
<dbReference type="PANTHER" id="PTHR23155:SF1156">
    <property type="entry name" value="LEUCINE-RICH REPEAT AND WD REPEAT-CONTAINING PROTEIN 1"/>
    <property type="match status" value="1"/>
</dbReference>
<keyword evidence="1" id="KW-0677">Repeat</keyword>
<evidence type="ECO:0000313" key="4">
    <source>
        <dbReference type="Proteomes" id="UP000325315"/>
    </source>
</evidence>
<accession>A0A5B6VT24</accession>